<evidence type="ECO:0000313" key="1">
    <source>
        <dbReference type="EMBL" id="KAK5864239.1"/>
    </source>
</evidence>
<reference evidence="1 2" key="2">
    <citation type="journal article" date="2023" name="Mol. Biol. Evol.">
        <title>Genomics of Secondarily Temperate Adaptation in the Only Non-Antarctic Icefish.</title>
        <authorList>
            <person name="Rivera-Colon A.G."/>
            <person name="Rayamajhi N."/>
            <person name="Minhas B.F."/>
            <person name="Madrigal G."/>
            <person name="Bilyk K.T."/>
            <person name="Yoon V."/>
            <person name="Hune M."/>
            <person name="Gregory S."/>
            <person name="Cheng C.H.C."/>
            <person name="Catchen J.M."/>
        </authorList>
    </citation>
    <scope>NUCLEOTIDE SEQUENCE [LARGE SCALE GENOMIC DNA]</scope>
    <source>
        <strain evidence="1">JMC-PN-2008</strain>
    </source>
</reference>
<reference evidence="1 2" key="1">
    <citation type="journal article" date="2023" name="Genes (Basel)">
        <title>Chromosome-Level Genome Assembly and Circadian Gene Repertoire of the Patagonia Blennie Eleginops maclovinus-The Closest Ancestral Proxy of Antarctic Cryonotothenioids.</title>
        <authorList>
            <person name="Cheng C.C."/>
            <person name="Rivera-Colon A.G."/>
            <person name="Minhas B.F."/>
            <person name="Wilson L."/>
            <person name="Rayamajhi N."/>
            <person name="Vargas-Chacoff L."/>
            <person name="Catchen J.M."/>
        </authorList>
    </citation>
    <scope>NUCLEOTIDE SEQUENCE [LARGE SCALE GENOMIC DNA]</scope>
    <source>
        <strain evidence="1">JMC-PN-2008</strain>
    </source>
</reference>
<protein>
    <submittedName>
        <fullName evidence="1">Uncharacterized protein</fullName>
    </submittedName>
</protein>
<comment type="caution">
    <text evidence="1">The sequence shown here is derived from an EMBL/GenBank/DDBJ whole genome shotgun (WGS) entry which is preliminary data.</text>
</comment>
<sequence length="84" mass="9097">MSGKRLNSGGTDACVFDGKLRVVLSAPPTGSSDRLLRPAPEDFCESKSQEVYSKAPKIHQTLTEEEAAAEDTLQLIITHCVHVD</sequence>
<proteinExistence type="predicted"/>
<evidence type="ECO:0000313" key="2">
    <source>
        <dbReference type="Proteomes" id="UP001346869"/>
    </source>
</evidence>
<dbReference type="AlphaFoldDB" id="A0AAN8APX9"/>
<dbReference type="Proteomes" id="UP001346869">
    <property type="component" value="Unassembled WGS sequence"/>
</dbReference>
<organism evidence="1 2">
    <name type="scientific">Eleginops maclovinus</name>
    <name type="common">Patagonian blennie</name>
    <name type="synonym">Eleginus maclovinus</name>
    <dbReference type="NCBI Taxonomy" id="56733"/>
    <lineage>
        <taxon>Eukaryota</taxon>
        <taxon>Metazoa</taxon>
        <taxon>Chordata</taxon>
        <taxon>Craniata</taxon>
        <taxon>Vertebrata</taxon>
        <taxon>Euteleostomi</taxon>
        <taxon>Actinopterygii</taxon>
        <taxon>Neopterygii</taxon>
        <taxon>Teleostei</taxon>
        <taxon>Neoteleostei</taxon>
        <taxon>Acanthomorphata</taxon>
        <taxon>Eupercaria</taxon>
        <taxon>Perciformes</taxon>
        <taxon>Notothenioidei</taxon>
        <taxon>Eleginopidae</taxon>
        <taxon>Eleginops</taxon>
    </lineage>
</organism>
<name>A0AAN8APX9_ELEMC</name>
<gene>
    <name evidence="1" type="ORF">PBY51_001198</name>
</gene>
<keyword evidence="2" id="KW-1185">Reference proteome</keyword>
<dbReference type="EMBL" id="JAUZQC010000011">
    <property type="protein sequence ID" value="KAK5864239.1"/>
    <property type="molecule type" value="Genomic_DNA"/>
</dbReference>
<accession>A0AAN8APX9</accession>